<evidence type="ECO:0000313" key="12">
    <source>
        <dbReference type="Proteomes" id="UP001558652"/>
    </source>
</evidence>
<dbReference type="InterPro" id="IPR043145">
    <property type="entry name" value="Znf_ZZ_sf"/>
</dbReference>
<accession>A0ABD0YDX0</accession>
<organism evidence="11 12">
    <name type="scientific">Ranatra chinensis</name>
    <dbReference type="NCBI Taxonomy" id="642074"/>
    <lineage>
        <taxon>Eukaryota</taxon>
        <taxon>Metazoa</taxon>
        <taxon>Ecdysozoa</taxon>
        <taxon>Arthropoda</taxon>
        <taxon>Hexapoda</taxon>
        <taxon>Insecta</taxon>
        <taxon>Pterygota</taxon>
        <taxon>Neoptera</taxon>
        <taxon>Paraneoptera</taxon>
        <taxon>Hemiptera</taxon>
        <taxon>Heteroptera</taxon>
        <taxon>Panheteroptera</taxon>
        <taxon>Nepomorpha</taxon>
        <taxon>Nepidae</taxon>
        <taxon>Ranatrinae</taxon>
        <taxon>Ranatra</taxon>
    </lineage>
</organism>
<dbReference type="CDD" id="cd02338">
    <property type="entry name" value="ZZ_PCMF_like"/>
    <property type="match status" value="1"/>
</dbReference>
<evidence type="ECO:0000256" key="1">
    <source>
        <dbReference type="ARBA" id="ARBA00000900"/>
    </source>
</evidence>
<dbReference type="InterPro" id="IPR000433">
    <property type="entry name" value="Znf_ZZ"/>
</dbReference>
<evidence type="ECO:0000256" key="3">
    <source>
        <dbReference type="ARBA" id="ARBA00012483"/>
    </source>
</evidence>
<protein>
    <recommendedName>
        <fullName evidence="3">RING-type E3 ubiquitin transferase</fullName>
        <ecNumber evidence="3">2.3.2.27</ecNumber>
    </recommendedName>
</protein>
<comment type="catalytic activity">
    <reaction evidence="1">
        <text>S-ubiquitinyl-[E2 ubiquitin-conjugating enzyme]-L-cysteine + [acceptor protein]-L-lysine = [E2 ubiquitin-conjugating enzyme]-L-cysteine + N(6)-ubiquitinyl-[acceptor protein]-L-lysine.</text>
        <dbReference type="EC" id="2.3.2.27"/>
    </reaction>
</comment>
<dbReference type="EMBL" id="JBFDAA010000016">
    <property type="protein sequence ID" value="KAL1117258.1"/>
    <property type="molecule type" value="Genomic_DNA"/>
</dbReference>
<dbReference type="GO" id="GO:0010646">
    <property type="term" value="P:regulation of cell communication"/>
    <property type="evidence" value="ECO:0007669"/>
    <property type="project" value="UniProtKB-ARBA"/>
</dbReference>
<dbReference type="PROSITE" id="PS50135">
    <property type="entry name" value="ZF_ZZ_2"/>
    <property type="match status" value="1"/>
</dbReference>
<dbReference type="SUPFAM" id="SSF57850">
    <property type="entry name" value="RING/U-box"/>
    <property type="match status" value="1"/>
</dbReference>
<dbReference type="GO" id="GO:0023051">
    <property type="term" value="P:regulation of signaling"/>
    <property type="evidence" value="ECO:0007669"/>
    <property type="project" value="UniProtKB-ARBA"/>
</dbReference>
<dbReference type="InterPro" id="IPR050774">
    <property type="entry name" value="KCMF1/Dystrophin"/>
</dbReference>
<dbReference type="Pfam" id="PF05605">
    <property type="entry name" value="zf-Di19"/>
    <property type="match status" value="1"/>
</dbReference>
<keyword evidence="7" id="KW-0862">Zinc</keyword>
<evidence type="ECO:0000256" key="6">
    <source>
        <dbReference type="ARBA" id="ARBA00022771"/>
    </source>
</evidence>
<dbReference type="PROSITE" id="PS01357">
    <property type="entry name" value="ZF_ZZ_1"/>
    <property type="match status" value="1"/>
</dbReference>
<proteinExistence type="inferred from homology"/>
<name>A0ABD0YDX0_9HEMI</name>
<evidence type="ECO:0000256" key="9">
    <source>
        <dbReference type="SAM" id="MobiDB-lite"/>
    </source>
</evidence>
<comment type="caution">
    <text evidence="11">The sequence shown here is derived from an EMBL/GenBank/DDBJ whole genome shotgun (WGS) entry which is preliminary data.</text>
</comment>
<keyword evidence="6 8" id="KW-0863">Zinc-finger</keyword>
<feature type="domain" description="ZZ-type" evidence="10">
    <location>
        <begin position="5"/>
        <end position="61"/>
    </location>
</feature>
<dbReference type="SMART" id="SM00291">
    <property type="entry name" value="ZnF_ZZ"/>
    <property type="match status" value="1"/>
</dbReference>
<keyword evidence="12" id="KW-1185">Reference proteome</keyword>
<dbReference type="EC" id="2.3.2.27" evidence="3"/>
<dbReference type="InterPro" id="IPR008598">
    <property type="entry name" value="Di19_Zn-bd"/>
</dbReference>
<comment type="similarity">
    <text evidence="2">Belongs to the KCMF1 family.</text>
</comment>
<evidence type="ECO:0000256" key="8">
    <source>
        <dbReference type="PROSITE-ProRule" id="PRU00228"/>
    </source>
</evidence>
<dbReference type="GO" id="GO:0061630">
    <property type="term" value="F:ubiquitin protein ligase activity"/>
    <property type="evidence" value="ECO:0007669"/>
    <property type="project" value="UniProtKB-EC"/>
</dbReference>
<dbReference type="PANTHER" id="PTHR12268:SF13">
    <property type="entry name" value="E3 UBIQUITIN-PROTEIN LIGASE KCMF1"/>
    <property type="match status" value="1"/>
</dbReference>
<dbReference type="PANTHER" id="PTHR12268">
    <property type="entry name" value="E3 UBIQUITIN-PROTEIN LIGASE KCMF1"/>
    <property type="match status" value="1"/>
</dbReference>
<evidence type="ECO:0000256" key="2">
    <source>
        <dbReference type="ARBA" id="ARBA00010938"/>
    </source>
</evidence>
<keyword evidence="4" id="KW-0808">Transferase</keyword>
<evidence type="ECO:0000256" key="7">
    <source>
        <dbReference type="ARBA" id="ARBA00022833"/>
    </source>
</evidence>
<evidence type="ECO:0000259" key="10">
    <source>
        <dbReference type="PROSITE" id="PS50135"/>
    </source>
</evidence>
<evidence type="ECO:0000313" key="11">
    <source>
        <dbReference type="EMBL" id="KAL1117258.1"/>
    </source>
</evidence>
<dbReference type="AlphaFoldDB" id="A0ABD0YDX0"/>
<feature type="region of interest" description="Disordered" evidence="9">
    <location>
        <begin position="135"/>
        <end position="159"/>
    </location>
</feature>
<reference evidence="11 12" key="1">
    <citation type="submission" date="2024-07" db="EMBL/GenBank/DDBJ databases">
        <title>Chromosome-level genome assembly of the water stick insect Ranatra chinensis (Heteroptera: Nepidae).</title>
        <authorList>
            <person name="Liu X."/>
        </authorList>
    </citation>
    <scope>NUCLEOTIDE SEQUENCE [LARGE SCALE GENOMIC DNA]</scope>
    <source>
        <strain evidence="11">Cailab_2021Rc</strain>
        <tissue evidence="11">Muscle</tissue>
    </source>
</reference>
<dbReference type="GO" id="GO:0008270">
    <property type="term" value="F:zinc ion binding"/>
    <property type="evidence" value="ECO:0007669"/>
    <property type="project" value="UniProtKB-KW"/>
</dbReference>
<gene>
    <name evidence="11" type="ORF">AAG570_004584</name>
</gene>
<dbReference type="Pfam" id="PF00569">
    <property type="entry name" value="ZZ"/>
    <property type="match status" value="1"/>
</dbReference>
<keyword evidence="5" id="KW-0479">Metal-binding</keyword>
<evidence type="ECO:0000256" key="5">
    <source>
        <dbReference type="ARBA" id="ARBA00022723"/>
    </source>
</evidence>
<sequence length="284" mass="30799">MSSLHEGVSCDCCLQSNFKDRRYKCLVCYDYDLCATCYDAGGTTGRHTLSHPVQCILTTADYELYYGGEAVDRDRPQSVSCPYCGMSGLTVATLEEHAAAEHSGAGFEVMCPLCAASPLGDPNRAADDLVAHLGAEHGPYRPDSRQSRAQQRSRVVRPHRPAHLSDPIAELLSQLSGPRRGPQLHRIGRVQPNASSQALAPIPAAPSSVSVPAIATREEPLPAPQPHLFLLPILLNYASERQLQKREALQANRSLFAREILSSTLIQPNIYASGTVFNGVTKPT</sequence>
<feature type="compositionally biased region" description="Basic and acidic residues" evidence="9">
    <location>
        <begin position="135"/>
        <end position="146"/>
    </location>
</feature>
<dbReference type="Proteomes" id="UP001558652">
    <property type="component" value="Unassembled WGS sequence"/>
</dbReference>
<evidence type="ECO:0000256" key="4">
    <source>
        <dbReference type="ARBA" id="ARBA00022679"/>
    </source>
</evidence>
<dbReference type="Gene3D" id="3.30.60.90">
    <property type="match status" value="1"/>
</dbReference>